<proteinExistence type="predicted"/>
<dbReference type="Proteomes" id="UP000299102">
    <property type="component" value="Unassembled WGS sequence"/>
</dbReference>
<feature type="compositionally biased region" description="Basic and acidic residues" evidence="1">
    <location>
        <begin position="10"/>
        <end position="21"/>
    </location>
</feature>
<evidence type="ECO:0000256" key="1">
    <source>
        <dbReference type="SAM" id="MobiDB-lite"/>
    </source>
</evidence>
<evidence type="ECO:0000313" key="3">
    <source>
        <dbReference type="Proteomes" id="UP000299102"/>
    </source>
</evidence>
<reference evidence="2 3" key="1">
    <citation type="journal article" date="2019" name="Commun. Biol.">
        <title>The bagworm genome reveals a unique fibroin gene that provides high tensile strength.</title>
        <authorList>
            <person name="Kono N."/>
            <person name="Nakamura H."/>
            <person name="Ohtoshi R."/>
            <person name="Tomita M."/>
            <person name="Numata K."/>
            <person name="Arakawa K."/>
        </authorList>
    </citation>
    <scope>NUCLEOTIDE SEQUENCE [LARGE SCALE GENOMIC DNA]</scope>
</reference>
<dbReference type="AlphaFoldDB" id="A0A4C1X9L9"/>
<evidence type="ECO:0000313" key="2">
    <source>
        <dbReference type="EMBL" id="GBP60508.1"/>
    </source>
</evidence>
<protein>
    <submittedName>
        <fullName evidence="2">Uncharacterized protein</fullName>
    </submittedName>
</protein>
<feature type="region of interest" description="Disordered" evidence="1">
    <location>
        <begin position="1"/>
        <end position="23"/>
    </location>
</feature>
<feature type="compositionally biased region" description="Low complexity" evidence="1">
    <location>
        <begin position="47"/>
        <end position="61"/>
    </location>
</feature>
<name>A0A4C1X9L9_EUMVA</name>
<dbReference type="EMBL" id="BGZK01000789">
    <property type="protein sequence ID" value="GBP60508.1"/>
    <property type="molecule type" value="Genomic_DNA"/>
</dbReference>
<feature type="region of interest" description="Disordered" evidence="1">
    <location>
        <begin position="47"/>
        <end position="150"/>
    </location>
</feature>
<keyword evidence="3" id="KW-1185">Reference proteome</keyword>
<sequence>MLDEAQSRAVSRDGRVRRDRATSASAVSRIQLSIFRISFTTYRVTVTPTRPAVKTSATAARGAGGLRRRSKSRGRSGVRFKALEKGPTRPPLGLRSFTQSTAPPDSRPRPVPPACRSRSQNDPCVLCRNTPIRKPSPKSRGEQINLIREK</sequence>
<gene>
    <name evidence="2" type="ORF">EVAR_46716_1</name>
</gene>
<comment type="caution">
    <text evidence="2">The sequence shown here is derived from an EMBL/GenBank/DDBJ whole genome shotgun (WGS) entry which is preliminary data.</text>
</comment>
<feature type="compositionally biased region" description="Basic residues" evidence="1">
    <location>
        <begin position="66"/>
        <end position="78"/>
    </location>
</feature>
<accession>A0A4C1X9L9</accession>
<organism evidence="2 3">
    <name type="scientific">Eumeta variegata</name>
    <name type="common">Bagworm moth</name>
    <name type="synonym">Eumeta japonica</name>
    <dbReference type="NCBI Taxonomy" id="151549"/>
    <lineage>
        <taxon>Eukaryota</taxon>
        <taxon>Metazoa</taxon>
        <taxon>Ecdysozoa</taxon>
        <taxon>Arthropoda</taxon>
        <taxon>Hexapoda</taxon>
        <taxon>Insecta</taxon>
        <taxon>Pterygota</taxon>
        <taxon>Neoptera</taxon>
        <taxon>Endopterygota</taxon>
        <taxon>Lepidoptera</taxon>
        <taxon>Glossata</taxon>
        <taxon>Ditrysia</taxon>
        <taxon>Tineoidea</taxon>
        <taxon>Psychidae</taxon>
        <taxon>Oiketicinae</taxon>
        <taxon>Eumeta</taxon>
    </lineage>
</organism>